<name>W6JT20_9MICO</name>
<sequence length="221" mass="22862">MQRFLAGMATMLAIVVAVFVVLFGMLRDPGTQVPHDVSLGPGVRPSQPPADLGPDETWLGDVDLSSSALVTPQGPLRAVEATGTNVRVTRDGLRVGEVRLVVATLPFDVAEEQVGQGVQLYDAGGNRVGVRRSATLLGVDVAVSATGTVRAVGGDLLITPESVDIGLPGLVNDALSNAARELVTIRQSIQGLPAGLHLTDVTVRADGFRATLRGTDVTIAG</sequence>
<keyword evidence="1" id="KW-0472">Membrane</keyword>
<keyword evidence="2" id="KW-0413">Isomerase</keyword>
<feature type="transmembrane region" description="Helical" evidence="1">
    <location>
        <begin position="6"/>
        <end position="26"/>
    </location>
</feature>
<dbReference type="Pfam" id="PF11209">
    <property type="entry name" value="LmeA"/>
    <property type="match status" value="1"/>
</dbReference>
<keyword evidence="3" id="KW-1185">Reference proteome</keyword>
<evidence type="ECO:0000313" key="3">
    <source>
        <dbReference type="Proteomes" id="UP000035763"/>
    </source>
</evidence>
<gene>
    <name evidence="2" type="primary">truA</name>
    <name evidence="2" type="ORF">BN11_1180004</name>
</gene>
<comment type="caution">
    <text evidence="2">The sequence shown here is derived from an EMBL/GenBank/DDBJ whole genome shotgun (WGS) entry which is preliminary data.</text>
</comment>
<keyword evidence="1" id="KW-1133">Transmembrane helix</keyword>
<dbReference type="EMBL" id="CAJA01000022">
    <property type="protein sequence ID" value="CCH71892.1"/>
    <property type="molecule type" value="Genomic_DNA"/>
</dbReference>
<evidence type="ECO:0000313" key="2">
    <source>
        <dbReference type="EMBL" id="CCH71892.1"/>
    </source>
</evidence>
<dbReference type="EC" id="5.4.99.12" evidence="2"/>
<evidence type="ECO:0000256" key="1">
    <source>
        <dbReference type="SAM" id="Phobius"/>
    </source>
</evidence>
<dbReference type="InterPro" id="IPR021373">
    <property type="entry name" value="DUF2993"/>
</dbReference>
<keyword evidence="1" id="KW-0812">Transmembrane</keyword>
<dbReference type="RefSeq" id="WP_157044055.1">
    <property type="nucleotide sequence ID" value="NZ_HG764815.1"/>
</dbReference>
<dbReference type="AlphaFoldDB" id="W6JT20"/>
<organism evidence="2 3">
    <name type="scientific">Nostocoides australiense Ben110</name>
    <dbReference type="NCBI Taxonomy" id="1193182"/>
    <lineage>
        <taxon>Bacteria</taxon>
        <taxon>Bacillati</taxon>
        <taxon>Actinomycetota</taxon>
        <taxon>Actinomycetes</taxon>
        <taxon>Micrococcales</taxon>
        <taxon>Intrasporangiaceae</taxon>
        <taxon>Nostocoides</taxon>
    </lineage>
</organism>
<dbReference type="OrthoDB" id="3724212at2"/>
<dbReference type="STRING" id="1193182.BN11_1180004"/>
<protein>
    <submittedName>
        <fullName evidence="2">tRNA pseudouridine synthase A</fullName>
        <ecNumber evidence="2">5.4.99.12</ecNumber>
    </submittedName>
</protein>
<dbReference type="Proteomes" id="UP000035763">
    <property type="component" value="Unassembled WGS sequence"/>
</dbReference>
<reference evidence="2 3" key="1">
    <citation type="journal article" date="2013" name="ISME J.">
        <title>A metabolic model for members of the genus Tetrasphaera involved in enhanced biological phosphorus removal.</title>
        <authorList>
            <person name="Kristiansen R."/>
            <person name="Nguyen H.T.T."/>
            <person name="Saunders A.M."/>
            <person name="Nielsen J.L."/>
            <person name="Wimmer R."/>
            <person name="Le V.Q."/>
            <person name="McIlroy S.J."/>
            <person name="Petrovski S."/>
            <person name="Seviour R.J."/>
            <person name="Calteau A."/>
            <person name="Nielsen K.L."/>
            <person name="Nielsen P.H."/>
        </authorList>
    </citation>
    <scope>NUCLEOTIDE SEQUENCE [LARGE SCALE GENOMIC DNA]</scope>
    <source>
        <strain evidence="2 3">Ben110</strain>
    </source>
</reference>
<dbReference type="GO" id="GO:0160147">
    <property type="term" value="F:tRNA pseudouridine(38-40) synthase activity"/>
    <property type="evidence" value="ECO:0007669"/>
    <property type="project" value="UniProtKB-EC"/>
</dbReference>
<accession>W6JT20</accession>
<proteinExistence type="predicted"/>